<dbReference type="EMBL" id="CAEZTD010000183">
    <property type="protein sequence ID" value="CAB4575482.1"/>
    <property type="molecule type" value="Genomic_DNA"/>
</dbReference>
<feature type="region of interest" description="Disordered" evidence="1">
    <location>
        <begin position="1"/>
        <end position="31"/>
    </location>
</feature>
<reference evidence="2" key="1">
    <citation type="submission" date="2020-05" db="EMBL/GenBank/DDBJ databases">
        <authorList>
            <person name="Chiriac C."/>
            <person name="Salcher M."/>
            <person name="Ghai R."/>
            <person name="Kavagutti S V."/>
        </authorList>
    </citation>
    <scope>NUCLEOTIDE SEQUENCE</scope>
</reference>
<evidence type="ECO:0000256" key="1">
    <source>
        <dbReference type="SAM" id="MobiDB-lite"/>
    </source>
</evidence>
<proteinExistence type="predicted"/>
<evidence type="ECO:0000313" key="2">
    <source>
        <dbReference type="EMBL" id="CAB4575482.1"/>
    </source>
</evidence>
<protein>
    <submittedName>
        <fullName evidence="2">Unannotated protein</fullName>
    </submittedName>
</protein>
<accession>A0A6J6EGI1</accession>
<dbReference type="AlphaFoldDB" id="A0A6J6EGI1"/>
<gene>
    <name evidence="2" type="ORF">UFOPK1591_01542</name>
</gene>
<sequence length="458" mass="50617">MSVPTDIGAPGASSWGSRSPHGLQGPTPILVPDTRQTRFSMERKTHVAHDETTPDGQVFPRPVSLTVTEAEAIYDQCAGTWEDGLRHLAFVMGFISFDDNDHASPSDLWAYALEFDRPVTLIEAVRSIREDDIPERHRDALAKAGDLVSACSPHAGGTASFIDIARVFRGISEPLFDSYRLRTETPLRALYALLGDPFMSDVPFARDRCVLVRVAIASSNFFSQEDSRVLQADSIGVVRNATGLSAESDWDGESVLSCRCEPGLTELENLFGNKDATVPNPGSGLTPFIRQVDDLAWSTQESPSPIEDYSFRPELVEYLKSPIPNQFSMGFAGHGMNSYALSSRFALGPFAGVFQVHWSGAFGDPVRQLEEWDEASDILQATLERIQWRDHSLLKPDFSLVKRDCVILYSALRGICEIHTRIGDTDEWEELECDSLDSLFAAVNEQIAHLMPNPPVIP</sequence>
<organism evidence="2">
    <name type="scientific">freshwater metagenome</name>
    <dbReference type="NCBI Taxonomy" id="449393"/>
    <lineage>
        <taxon>unclassified sequences</taxon>
        <taxon>metagenomes</taxon>
        <taxon>ecological metagenomes</taxon>
    </lineage>
</organism>
<name>A0A6J6EGI1_9ZZZZ</name>